<dbReference type="EMBL" id="JACEIK010003987">
    <property type="protein sequence ID" value="MCD9643756.1"/>
    <property type="molecule type" value="Genomic_DNA"/>
</dbReference>
<dbReference type="Proteomes" id="UP000823775">
    <property type="component" value="Unassembled WGS sequence"/>
</dbReference>
<organism evidence="1 2">
    <name type="scientific">Datura stramonium</name>
    <name type="common">Jimsonweed</name>
    <name type="synonym">Common thornapple</name>
    <dbReference type="NCBI Taxonomy" id="4076"/>
    <lineage>
        <taxon>Eukaryota</taxon>
        <taxon>Viridiplantae</taxon>
        <taxon>Streptophyta</taxon>
        <taxon>Embryophyta</taxon>
        <taxon>Tracheophyta</taxon>
        <taxon>Spermatophyta</taxon>
        <taxon>Magnoliopsida</taxon>
        <taxon>eudicotyledons</taxon>
        <taxon>Gunneridae</taxon>
        <taxon>Pentapetalae</taxon>
        <taxon>asterids</taxon>
        <taxon>lamiids</taxon>
        <taxon>Solanales</taxon>
        <taxon>Solanaceae</taxon>
        <taxon>Solanoideae</taxon>
        <taxon>Datureae</taxon>
        <taxon>Datura</taxon>
    </lineage>
</organism>
<proteinExistence type="predicted"/>
<keyword evidence="2" id="KW-1185">Reference proteome</keyword>
<accession>A0ABS8VBN2</accession>
<gene>
    <name evidence="1" type="ORF">HAX54_031427</name>
</gene>
<reference evidence="1 2" key="1">
    <citation type="journal article" date="2021" name="BMC Genomics">
        <title>Datura genome reveals duplications of psychoactive alkaloid biosynthetic genes and high mutation rate following tissue culture.</title>
        <authorList>
            <person name="Rajewski A."/>
            <person name="Carter-House D."/>
            <person name="Stajich J."/>
            <person name="Litt A."/>
        </authorList>
    </citation>
    <scope>NUCLEOTIDE SEQUENCE [LARGE SCALE GENOMIC DNA]</scope>
    <source>
        <strain evidence="1">AR-01</strain>
    </source>
</reference>
<evidence type="ECO:0000313" key="2">
    <source>
        <dbReference type="Proteomes" id="UP000823775"/>
    </source>
</evidence>
<protein>
    <submittedName>
        <fullName evidence="1">Uncharacterized protein</fullName>
    </submittedName>
</protein>
<sequence>MEIPKGMDALVGMRVQPGYPSSEYQLKLTRWYEPTSCSKPCGVKETEMAKLLVHRIPVAVYSLRVAQHYSWRHFTVEVDVWRISCLFSMTSIMNGILMQSALVYAD</sequence>
<comment type="caution">
    <text evidence="1">The sequence shown here is derived from an EMBL/GenBank/DDBJ whole genome shotgun (WGS) entry which is preliminary data.</text>
</comment>
<name>A0ABS8VBN2_DATST</name>
<evidence type="ECO:0000313" key="1">
    <source>
        <dbReference type="EMBL" id="MCD9643756.1"/>
    </source>
</evidence>